<evidence type="ECO:0000259" key="7">
    <source>
        <dbReference type="Pfam" id="PF08281"/>
    </source>
</evidence>
<keyword evidence="5" id="KW-0804">Transcription</keyword>
<dbReference type="InterPro" id="IPR039425">
    <property type="entry name" value="RNA_pol_sigma-70-like"/>
</dbReference>
<gene>
    <name evidence="8" type="ORF">BCR26_11845</name>
</gene>
<dbReference type="EMBL" id="MIEK01000015">
    <property type="protein sequence ID" value="OEH82814.1"/>
    <property type="molecule type" value="Genomic_DNA"/>
</dbReference>
<dbReference type="GO" id="GO:0006352">
    <property type="term" value="P:DNA-templated transcription initiation"/>
    <property type="evidence" value="ECO:0007669"/>
    <property type="project" value="InterPro"/>
</dbReference>
<dbReference type="SUPFAM" id="SSF88946">
    <property type="entry name" value="Sigma2 domain of RNA polymerase sigma factors"/>
    <property type="match status" value="1"/>
</dbReference>
<sequence length="176" mass="21040">MIKSDEEELENLIREYSKLLYVVALSILGRTAKKEDIDEIISDVFLRYWRYSDRYDSERGSLKNYLVLLTKSMSINQLKKNRRVFLPLVEFPLEDLQEEAERQTDIWNLFFEALLLLDEPTREICLERYFYELKPKVIANNLGLSVVEVKNRLYRGKKKIRKEMEYLMLEQGGTQT</sequence>
<dbReference type="Gene3D" id="1.10.10.10">
    <property type="entry name" value="Winged helix-like DNA-binding domain superfamily/Winged helix DNA-binding domain"/>
    <property type="match status" value="1"/>
</dbReference>
<keyword evidence="3" id="KW-0731">Sigma factor</keyword>
<dbReference type="InterPro" id="IPR013325">
    <property type="entry name" value="RNA_pol_sigma_r2"/>
</dbReference>
<protein>
    <recommendedName>
        <fullName evidence="10">RNA polymerase subunit sigma-70</fullName>
    </recommendedName>
</protein>
<keyword evidence="9" id="KW-1185">Reference proteome</keyword>
<dbReference type="InterPro" id="IPR036388">
    <property type="entry name" value="WH-like_DNA-bd_sf"/>
</dbReference>
<evidence type="ECO:0000313" key="8">
    <source>
        <dbReference type="EMBL" id="OEH82814.1"/>
    </source>
</evidence>
<dbReference type="SUPFAM" id="SSF88659">
    <property type="entry name" value="Sigma3 and sigma4 domains of RNA polymerase sigma factors"/>
    <property type="match status" value="1"/>
</dbReference>
<comment type="caution">
    <text evidence="8">The sequence shown here is derived from an EMBL/GenBank/DDBJ whole genome shotgun (WGS) entry which is preliminary data.</text>
</comment>
<comment type="similarity">
    <text evidence="1">Belongs to the sigma-70 factor family. ECF subfamily.</text>
</comment>
<dbReference type="Proteomes" id="UP000095256">
    <property type="component" value="Unassembled WGS sequence"/>
</dbReference>
<proteinExistence type="inferred from homology"/>
<reference evidence="8 9" key="1">
    <citation type="submission" date="2016-09" db="EMBL/GenBank/DDBJ databases">
        <authorList>
            <person name="Capua I."/>
            <person name="De Benedictis P."/>
            <person name="Joannis T."/>
            <person name="Lombin L.H."/>
            <person name="Cattoli G."/>
        </authorList>
    </citation>
    <scope>NUCLEOTIDE SEQUENCE [LARGE SCALE GENOMIC DNA]</scope>
    <source>
        <strain evidence="8 9">LMG 25899</strain>
    </source>
</reference>
<name>A0A1E5KYE5_9ENTE</name>
<dbReference type="Gene3D" id="1.10.1740.10">
    <property type="match status" value="1"/>
</dbReference>
<organism evidence="8 9">
    <name type="scientific">Enterococcus rivorum</name>
    <dbReference type="NCBI Taxonomy" id="762845"/>
    <lineage>
        <taxon>Bacteria</taxon>
        <taxon>Bacillati</taxon>
        <taxon>Bacillota</taxon>
        <taxon>Bacilli</taxon>
        <taxon>Lactobacillales</taxon>
        <taxon>Enterococcaceae</taxon>
        <taxon>Enterococcus</taxon>
    </lineage>
</organism>
<evidence type="ECO:0000256" key="3">
    <source>
        <dbReference type="ARBA" id="ARBA00023082"/>
    </source>
</evidence>
<dbReference type="Pfam" id="PF04542">
    <property type="entry name" value="Sigma70_r2"/>
    <property type="match status" value="1"/>
</dbReference>
<dbReference type="STRING" id="762845.BCR26_11845"/>
<evidence type="ECO:0000256" key="5">
    <source>
        <dbReference type="ARBA" id="ARBA00023163"/>
    </source>
</evidence>
<evidence type="ECO:0000256" key="4">
    <source>
        <dbReference type="ARBA" id="ARBA00023125"/>
    </source>
</evidence>
<keyword evidence="2" id="KW-0805">Transcription regulation</keyword>
<evidence type="ECO:0000313" key="9">
    <source>
        <dbReference type="Proteomes" id="UP000095256"/>
    </source>
</evidence>
<dbReference type="AlphaFoldDB" id="A0A1E5KYE5"/>
<dbReference type="InterPro" id="IPR013324">
    <property type="entry name" value="RNA_pol_sigma_r3/r4-like"/>
</dbReference>
<dbReference type="PANTHER" id="PTHR43133">
    <property type="entry name" value="RNA POLYMERASE ECF-TYPE SIGMA FACTO"/>
    <property type="match status" value="1"/>
</dbReference>
<evidence type="ECO:0008006" key="10">
    <source>
        <dbReference type="Google" id="ProtNLM"/>
    </source>
</evidence>
<feature type="domain" description="RNA polymerase sigma-70 region 2" evidence="6">
    <location>
        <begin position="12"/>
        <end position="83"/>
    </location>
</feature>
<dbReference type="GO" id="GO:0016987">
    <property type="term" value="F:sigma factor activity"/>
    <property type="evidence" value="ECO:0007669"/>
    <property type="project" value="UniProtKB-KW"/>
</dbReference>
<evidence type="ECO:0000259" key="6">
    <source>
        <dbReference type="Pfam" id="PF04542"/>
    </source>
</evidence>
<dbReference type="InterPro" id="IPR014284">
    <property type="entry name" value="RNA_pol_sigma-70_dom"/>
</dbReference>
<keyword evidence="4" id="KW-0238">DNA-binding</keyword>
<evidence type="ECO:0000256" key="1">
    <source>
        <dbReference type="ARBA" id="ARBA00010641"/>
    </source>
</evidence>
<evidence type="ECO:0000256" key="2">
    <source>
        <dbReference type="ARBA" id="ARBA00023015"/>
    </source>
</evidence>
<dbReference type="GO" id="GO:0003677">
    <property type="term" value="F:DNA binding"/>
    <property type="evidence" value="ECO:0007669"/>
    <property type="project" value="UniProtKB-KW"/>
</dbReference>
<dbReference type="Pfam" id="PF08281">
    <property type="entry name" value="Sigma70_r4_2"/>
    <property type="match status" value="1"/>
</dbReference>
<dbReference type="NCBIfam" id="TIGR02937">
    <property type="entry name" value="sigma70-ECF"/>
    <property type="match status" value="1"/>
</dbReference>
<accession>A0A1E5KYE5</accession>
<dbReference type="OrthoDB" id="2678696at2"/>
<dbReference type="InterPro" id="IPR007627">
    <property type="entry name" value="RNA_pol_sigma70_r2"/>
</dbReference>
<dbReference type="RefSeq" id="WP_069698257.1">
    <property type="nucleotide sequence ID" value="NZ_JAGGMA010000069.1"/>
</dbReference>
<feature type="domain" description="RNA polymerase sigma factor 70 region 4 type 2" evidence="7">
    <location>
        <begin position="112"/>
        <end position="160"/>
    </location>
</feature>
<dbReference type="PANTHER" id="PTHR43133:SF8">
    <property type="entry name" value="RNA POLYMERASE SIGMA FACTOR HI_1459-RELATED"/>
    <property type="match status" value="1"/>
</dbReference>
<dbReference type="InterPro" id="IPR013249">
    <property type="entry name" value="RNA_pol_sigma70_r4_t2"/>
</dbReference>